<dbReference type="EMBL" id="NIDN02000234">
    <property type="protein sequence ID" value="RLL94096.1"/>
    <property type="molecule type" value="Genomic_DNA"/>
</dbReference>
<dbReference type="Proteomes" id="UP000215289">
    <property type="component" value="Unassembled WGS sequence"/>
</dbReference>
<dbReference type="AlphaFoldDB" id="A0A397GMY0"/>
<dbReference type="OrthoDB" id="76567at2759"/>
<proteinExistence type="predicted"/>
<comment type="caution">
    <text evidence="1">The sequence shown here is derived from an EMBL/GenBank/DDBJ whole genome shotgun (WGS) entry which is preliminary data.</text>
</comment>
<organism evidence="1 2">
    <name type="scientific">Aspergillus turcosus</name>
    <dbReference type="NCBI Taxonomy" id="1245748"/>
    <lineage>
        <taxon>Eukaryota</taxon>
        <taxon>Fungi</taxon>
        <taxon>Dikarya</taxon>
        <taxon>Ascomycota</taxon>
        <taxon>Pezizomycotina</taxon>
        <taxon>Eurotiomycetes</taxon>
        <taxon>Eurotiomycetidae</taxon>
        <taxon>Eurotiales</taxon>
        <taxon>Aspergillaceae</taxon>
        <taxon>Aspergillus</taxon>
        <taxon>Aspergillus subgen. Fumigati</taxon>
    </lineage>
</organism>
<evidence type="ECO:0000313" key="1">
    <source>
        <dbReference type="EMBL" id="RLL94096.1"/>
    </source>
</evidence>
<gene>
    <name evidence="1" type="ORF">CFD26_102190</name>
</gene>
<keyword evidence="2" id="KW-1185">Reference proteome</keyword>
<evidence type="ECO:0000313" key="2">
    <source>
        <dbReference type="Proteomes" id="UP000215289"/>
    </source>
</evidence>
<reference evidence="1 2" key="1">
    <citation type="submission" date="2018-08" db="EMBL/GenBank/DDBJ databases">
        <title>Draft genome sequences of two Aspergillus turcosus clinical strains isolated from bronchoalveolar lavage fluid: one azole-susceptible and the other azole-resistant.</title>
        <authorList>
            <person name="Parent-Michaud M."/>
            <person name="Dufresne P.J."/>
            <person name="Fournier E."/>
            <person name="Martineau C."/>
            <person name="Moreira S."/>
            <person name="Perkins V."/>
            <person name="De Repentigny L."/>
            <person name="Dufresne S.F."/>
        </authorList>
    </citation>
    <scope>NUCLEOTIDE SEQUENCE [LARGE SCALE GENOMIC DNA]</scope>
    <source>
        <strain evidence="1">HMR AF 1038</strain>
    </source>
</reference>
<sequence length="298" mass="33526">MAVNKGSISRRALGVSRATSEYAYQGVQHFRDIIYKDEAESKHPYVIFSNIDEQTFMRDFDESGEQCHLYSDYFPQLQILVGKMPATRATAQAFMGIHNTSIVRRLAFRNRDHLDDQLRTLGRADVFTPSRIKPPDMSYRPVRLPAGRSNRWPSVVFQCAYSDADGKLANDACWWLKASGGDVETILTISVWKKSKGITFERWELISRPTRGDPGKRVPEVVQKVVVSKEGDEPVRITGAPLVIGFEKLFLRPAEEEKGDGDVIIVLTVETANLVPTTQTYQSPAMKNGEDGFDGLEH</sequence>
<name>A0A397GMY0_9EURO</name>
<protein>
    <submittedName>
        <fullName evidence="1">Uncharacterized protein</fullName>
    </submittedName>
</protein>
<accession>A0A397GMY0</accession>